<dbReference type="Gene3D" id="1.10.357.10">
    <property type="entry name" value="Tetracycline Repressor, domain 2"/>
    <property type="match status" value="1"/>
</dbReference>
<dbReference type="InterPro" id="IPR041467">
    <property type="entry name" value="Sco4008_C"/>
</dbReference>
<feature type="DNA-binding region" description="H-T-H motif" evidence="2">
    <location>
        <begin position="44"/>
        <end position="63"/>
    </location>
</feature>
<dbReference type="PRINTS" id="PR00455">
    <property type="entry name" value="HTHTETR"/>
</dbReference>
<dbReference type="PANTHER" id="PTHR30328">
    <property type="entry name" value="TRANSCRIPTIONAL REPRESSOR"/>
    <property type="match status" value="1"/>
</dbReference>
<organism evidence="4">
    <name type="scientific">uncultured Nocardioides sp</name>
    <dbReference type="NCBI Taxonomy" id="198441"/>
    <lineage>
        <taxon>Bacteria</taxon>
        <taxon>Bacillati</taxon>
        <taxon>Actinomycetota</taxon>
        <taxon>Actinomycetes</taxon>
        <taxon>Propionibacteriales</taxon>
        <taxon>Nocardioidaceae</taxon>
        <taxon>Nocardioides</taxon>
        <taxon>environmental samples</taxon>
    </lineage>
</organism>
<dbReference type="Pfam" id="PF00440">
    <property type="entry name" value="TetR_N"/>
    <property type="match status" value="1"/>
</dbReference>
<dbReference type="EMBL" id="CADCUM010000027">
    <property type="protein sequence ID" value="CAA9370237.1"/>
    <property type="molecule type" value="Genomic_DNA"/>
</dbReference>
<evidence type="ECO:0000259" key="3">
    <source>
        <dbReference type="PROSITE" id="PS50977"/>
    </source>
</evidence>
<dbReference type="InterPro" id="IPR036271">
    <property type="entry name" value="Tet_transcr_reg_TetR-rel_C_sf"/>
</dbReference>
<dbReference type="SUPFAM" id="SSF46689">
    <property type="entry name" value="Homeodomain-like"/>
    <property type="match status" value="1"/>
</dbReference>
<evidence type="ECO:0000313" key="4">
    <source>
        <dbReference type="EMBL" id="CAA9370237.1"/>
    </source>
</evidence>
<keyword evidence="1 2" id="KW-0238">DNA-binding</keyword>
<dbReference type="GO" id="GO:0006355">
    <property type="term" value="P:regulation of DNA-templated transcription"/>
    <property type="evidence" value="ECO:0007669"/>
    <property type="project" value="UniProtKB-ARBA"/>
</dbReference>
<gene>
    <name evidence="4" type="ORF">AVDCRST_MAG32-668</name>
</gene>
<evidence type="ECO:0000256" key="2">
    <source>
        <dbReference type="PROSITE-ProRule" id="PRU00335"/>
    </source>
</evidence>
<dbReference type="AlphaFoldDB" id="A0A6J4MVJ2"/>
<accession>A0A6J4MVJ2</accession>
<dbReference type="Pfam" id="PF17926">
    <property type="entry name" value="TetR_C_21"/>
    <property type="match status" value="1"/>
</dbReference>
<dbReference type="PANTHER" id="PTHR30328:SF54">
    <property type="entry name" value="HTH-TYPE TRANSCRIPTIONAL REPRESSOR SCO4008"/>
    <property type="match status" value="1"/>
</dbReference>
<dbReference type="InterPro" id="IPR001647">
    <property type="entry name" value="HTH_TetR"/>
</dbReference>
<name>A0A6J4MVJ2_9ACTN</name>
<protein>
    <submittedName>
        <fullName evidence="4">Transcriptional regulator, AcrR family</fullName>
    </submittedName>
</protein>
<dbReference type="InterPro" id="IPR050109">
    <property type="entry name" value="HTH-type_TetR-like_transc_reg"/>
</dbReference>
<reference evidence="4" key="1">
    <citation type="submission" date="2020-02" db="EMBL/GenBank/DDBJ databases">
        <authorList>
            <person name="Meier V. D."/>
        </authorList>
    </citation>
    <scope>NUCLEOTIDE SEQUENCE</scope>
    <source>
        <strain evidence="4">AVDCRST_MAG32</strain>
    </source>
</reference>
<dbReference type="SUPFAM" id="SSF48498">
    <property type="entry name" value="Tetracyclin repressor-like, C-terminal domain"/>
    <property type="match status" value="1"/>
</dbReference>
<dbReference type="GO" id="GO:0003677">
    <property type="term" value="F:DNA binding"/>
    <property type="evidence" value="ECO:0007669"/>
    <property type="project" value="UniProtKB-UniRule"/>
</dbReference>
<feature type="domain" description="HTH tetR-type" evidence="3">
    <location>
        <begin position="21"/>
        <end position="81"/>
    </location>
</feature>
<dbReference type="InterPro" id="IPR009057">
    <property type="entry name" value="Homeodomain-like_sf"/>
</dbReference>
<proteinExistence type="predicted"/>
<sequence length="214" mass="23085">MRYVNYPVSCYADVMSPRDADATRERLLDAATAEFAERGIAGARVDRIAAAASANKAQIYHYFGSKDGLFDAVFSRFVQASVADESFDPTDLPGSAGRIFDQFEAAPDFARLVTWYRLERSPGDEPVAAIVEANAAKLAGIRAAQRAGTVTDAFAPDVLLPLVVTLATAWTSVPPEFTPSGRNNSRARRRASVVEAVRRLVAPGRSQAGTRQDC</sequence>
<evidence type="ECO:0000256" key="1">
    <source>
        <dbReference type="ARBA" id="ARBA00023125"/>
    </source>
</evidence>
<dbReference type="PROSITE" id="PS50977">
    <property type="entry name" value="HTH_TETR_2"/>
    <property type="match status" value="1"/>
</dbReference>